<comment type="subunit">
    <text evidence="4">Part of the 30S ribosomal subunit.</text>
</comment>
<dbReference type="GO" id="GO:1990904">
    <property type="term" value="C:ribonucleoprotein complex"/>
    <property type="evidence" value="ECO:0007669"/>
    <property type="project" value="UniProtKB-KW"/>
</dbReference>
<keyword evidence="3 4" id="KW-0687">Ribonucleoprotein</keyword>
<gene>
    <name evidence="4" type="primary">rps10</name>
    <name evidence="6" type="ORF">ACFPFO_04140</name>
</gene>
<dbReference type="Gene3D" id="3.30.70.600">
    <property type="entry name" value="Ribosomal protein S10 domain"/>
    <property type="match status" value="1"/>
</dbReference>
<organism evidence="6 7">
    <name type="scientific">Saliphagus infecundisoli</name>
    <dbReference type="NCBI Taxonomy" id="1849069"/>
    <lineage>
        <taxon>Archaea</taxon>
        <taxon>Methanobacteriati</taxon>
        <taxon>Methanobacteriota</taxon>
        <taxon>Stenosarchaea group</taxon>
        <taxon>Halobacteria</taxon>
        <taxon>Halobacteriales</taxon>
        <taxon>Natrialbaceae</taxon>
        <taxon>Saliphagus</taxon>
    </lineage>
</organism>
<dbReference type="AlphaFoldDB" id="A0ABD5QBA1"/>
<dbReference type="EMBL" id="JBHSJG010000014">
    <property type="protein sequence ID" value="MFC4986973.1"/>
    <property type="molecule type" value="Genomic_DNA"/>
</dbReference>
<proteinExistence type="inferred from homology"/>
<comment type="caution">
    <text evidence="6">The sequence shown here is derived from an EMBL/GenBank/DDBJ whole genome shotgun (WGS) entry which is preliminary data.</text>
</comment>
<dbReference type="Pfam" id="PF00338">
    <property type="entry name" value="Ribosomal_S10"/>
    <property type="match status" value="1"/>
</dbReference>
<keyword evidence="2 4" id="KW-0689">Ribosomal protein</keyword>
<protein>
    <recommendedName>
        <fullName evidence="4">Small ribosomal subunit protein uS10</fullName>
    </recommendedName>
</protein>
<evidence type="ECO:0000259" key="5">
    <source>
        <dbReference type="SMART" id="SM01403"/>
    </source>
</evidence>
<dbReference type="InterPro" id="IPR001848">
    <property type="entry name" value="Ribosomal_uS10"/>
</dbReference>
<evidence type="ECO:0000256" key="2">
    <source>
        <dbReference type="ARBA" id="ARBA00022980"/>
    </source>
</evidence>
<keyword evidence="7" id="KW-1185">Reference proteome</keyword>
<evidence type="ECO:0000256" key="1">
    <source>
        <dbReference type="ARBA" id="ARBA00007102"/>
    </source>
</evidence>
<dbReference type="GO" id="GO:0006412">
    <property type="term" value="P:translation"/>
    <property type="evidence" value="ECO:0007669"/>
    <property type="project" value="UniProtKB-UniRule"/>
</dbReference>
<feature type="domain" description="Small ribosomal subunit protein uS10" evidence="5">
    <location>
        <begin position="6"/>
        <end position="100"/>
    </location>
</feature>
<accession>A0ABD5QBA1</accession>
<comment type="function">
    <text evidence="4">Involved in the binding of tRNA to the ribosomes.</text>
</comment>
<evidence type="ECO:0000256" key="4">
    <source>
        <dbReference type="HAMAP-Rule" id="MF_00508"/>
    </source>
</evidence>
<dbReference type="HAMAP" id="MF_00508">
    <property type="entry name" value="Ribosomal_uS10"/>
    <property type="match status" value="1"/>
</dbReference>
<evidence type="ECO:0000313" key="6">
    <source>
        <dbReference type="EMBL" id="MFC4986973.1"/>
    </source>
</evidence>
<dbReference type="InterPro" id="IPR036838">
    <property type="entry name" value="Ribosomal_uS10_dom_sf"/>
</dbReference>
<dbReference type="SMART" id="SM01403">
    <property type="entry name" value="Ribosomal_S10"/>
    <property type="match status" value="1"/>
</dbReference>
<sequence length="108" mass="12311">MTFVTRLRLQSGDRAALDGVVSEIKADAERKGAQLKGPHTHPPDDLRVPQRRRLHADDRRSFPDWSYTVFSRELEIHGHDTFAREIAGREFPSSVHVEAEVERIHGMG</sequence>
<evidence type="ECO:0000256" key="3">
    <source>
        <dbReference type="ARBA" id="ARBA00023274"/>
    </source>
</evidence>
<reference evidence="6 7" key="1">
    <citation type="journal article" date="2019" name="Int. J. Syst. Evol. Microbiol.">
        <title>The Global Catalogue of Microorganisms (GCM) 10K type strain sequencing project: providing services to taxonomists for standard genome sequencing and annotation.</title>
        <authorList>
            <consortium name="The Broad Institute Genomics Platform"/>
            <consortium name="The Broad Institute Genome Sequencing Center for Infectious Disease"/>
            <person name="Wu L."/>
            <person name="Ma J."/>
        </authorList>
    </citation>
    <scope>NUCLEOTIDE SEQUENCE [LARGE SCALE GENOMIC DNA]</scope>
    <source>
        <strain evidence="6 7">CGMCC 1.15824</strain>
    </source>
</reference>
<dbReference type="SUPFAM" id="SSF54999">
    <property type="entry name" value="Ribosomal protein S10"/>
    <property type="match status" value="1"/>
</dbReference>
<dbReference type="RefSeq" id="WP_224828233.1">
    <property type="nucleotide sequence ID" value="NZ_JAIVEF010000005.1"/>
</dbReference>
<name>A0ABD5QBA1_9EURY</name>
<dbReference type="GO" id="GO:0000049">
    <property type="term" value="F:tRNA binding"/>
    <property type="evidence" value="ECO:0007669"/>
    <property type="project" value="UniProtKB-UniRule"/>
</dbReference>
<evidence type="ECO:0000313" key="7">
    <source>
        <dbReference type="Proteomes" id="UP001595925"/>
    </source>
</evidence>
<comment type="similarity">
    <text evidence="1 4">Belongs to the universal ribosomal protein uS10 family.</text>
</comment>
<dbReference type="GO" id="GO:0005840">
    <property type="term" value="C:ribosome"/>
    <property type="evidence" value="ECO:0007669"/>
    <property type="project" value="UniProtKB-KW"/>
</dbReference>
<dbReference type="InterPro" id="IPR027486">
    <property type="entry name" value="Ribosomal_uS10_dom"/>
</dbReference>
<dbReference type="Proteomes" id="UP001595925">
    <property type="component" value="Unassembled WGS sequence"/>
</dbReference>